<accession>A0AAN4ZR23</accession>
<comment type="caution">
    <text evidence="2">The sequence shown here is derived from an EMBL/GenBank/DDBJ whole genome shotgun (WGS) entry which is preliminary data.</text>
</comment>
<reference evidence="3" key="1">
    <citation type="submission" date="2022-10" db="EMBL/GenBank/DDBJ databases">
        <title>Genome assembly of Pristionchus species.</title>
        <authorList>
            <person name="Yoshida K."/>
            <person name="Sommer R.J."/>
        </authorList>
    </citation>
    <scope>NUCLEOTIDE SEQUENCE [LARGE SCALE GENOMIC DNA]</scope>
    <source>
        <strain evidence="3">RS5460</strain>
    </source>
</reference>
<evidence type="ECO:0000313" key="2">
    <source>
        <dbReference type="EMBL" id="GMR44469.1"/>
    </source>
</evidence>
<dbReference type="AlphaFoldDB" id="A0AAN4ZR23"/>
<feature type="compositionally biased region" description="Basic and acidic residues" evidence="1">
    <location>
        <begin position="56"/>
        <end position="79"/>
    </location>
</feature>
<gene>
    <name evidence="2" type="ORF">PMAYCL1PPCAC_14664</name>
</gene>
<dbReference type="Proteomes" id="UP001328107">
    <property type="component" value="Unassembled WGS sequence"/>
</dbReference>
<protein>
    <submittedName>
        <fullName evidence="2">Uncharacterized protein</fullName>
    </submittedName>
</protein>
<organism evidence="2 3">
    <name type="scientific">Pristionchus mayeri</name>
    <dbReference type="NCBI Taxonomy" id="1317129"/>
    <lineage>
        <taxon>Eukaryota</taxon>
        <taxon>Metazoa</taxon>
        <taxon>Ecdysozoa</taxon>
        <taxon>Nematoda</taxon>
        <taxon>Chromadorea</taxon>
        <taxon>Rhabditida</taxon>
        <taxon>Rhabditina</taxon>
        <taxon>Diplogasteromorpha</taxon>
        <taxon>Diplogasteroidea</taxon>
        <taxon>Neodiplogasteridae</taxon>
        <taxon>Pristionchus</taxon>
    </lineage>
</organism>
<evidence type="ECO:0000313" key="3">
    <source>
        <dbReference type="Proteomes" id="UP001328107"/>
    </source>
</evidence>
<proteinExistence type="predicted"/>
<name>A0AAN4ZR23_9BILA</name>
<feature type="non-terminal residue" evidence="2">
    <location>
        <position position="1"/>
    </location>
</feature>
<feature type="region of interest" description="Disordered" evidence="1">
    <location>
        <begin position="42"/>
        <end position="101"/>
    </location>
</feature>
<sequence>FSIQSSIHSAHIHHSDPCECSQLRHSQSESFRDRNLLRHCNHSSRHKSRLSQLSAHEMDVVDGIHSDDLHSDRHEHRSEDDVDDEEGNGDGRTARGNRLTI</sequence>
<dbReference type="EMBL" id="BTRK01000003">
    <property type="protein sequence ID" value="GMR44469.1"/>
    <property type="molecule type" value="Genomic_DNA"/>
</dbReference>
<keyword evidence="3" id="KW-1185">Reference proteome</keyword>
<evidence type="ECO:0000256" key="1">
    <source>
        <dbReference type="SAM" id="MobiDB-lite"/>
    </source>
</evidence>